<evidence type="ECO:0000313" key="4">
    <source>
        <dbReference type="Proteomes" id="UP001596060"/>
    </source>
</evidence>
<dbReference type="EMBL" id="JBHSLU010000082">
    <property type="protein sequence ID" value="MFC5508094.1"/>
    <property type="molecule type" value="Genomic_DNA"/>
</dbReference>
<name>A0ABW0P5Z6_9HYPH</name>
<feature type="transmembrane region" description="Helical" evidence="1">
    <location>
        <begin position="82"/>
        <end position="101"/>
    </location>
</feature>
<dbReference type="Pfam" id="PF09990">
    <property type="entry name" value="DUF2231"/>
    <property type="match status" value="1"/>
</dbReference>
<keyword evidence="1" id="KW-0472">Membrane</keyword>
<feature type="domain" description="DUF2231" evidence="2">
    <location>
        <begin position="21"/>
        <end position="134"/>
    </location>
</feature>
<keyword evidence="1" id="KW-1133">Transmembrane helix</keyword>
<keyword evidence="4" id="KW-1185">Reference proteome</keyword>
<feature type="transmembrane region" description="Helical" evidence="1">
    <location>
        <begin position="53"/>
        <end position="75"/>
    </location>
</feature>
<dbReference type="InterPro" id="IPR019251">
    <property type="entry name" value="DUF2231_TM"/>
</dbReference>
<sequence length="136" mass="15112">MTYQHARFDRHRPIDLVSSALLSFPVACFTLTVLTDVAYWQTLNLLWLHFSEWLLFAGLVFGAFALLTLAIDFALHRVRPAWSAVLAGIVVLLLATLNSFIHTADGWTAVMPYGLTVSVLTVVVMIATAWLGARHD</sequence>
<accession>A0ABW0P5Z6</accession>
<feature type="transmembrane region" description="Helical" evidence="1">
    <location>
        <begin position="21"/>
        <end position="41"/>
    </location>
</feature>
<evidence type="ECO:0000259" key="2">
    <source>
        <dbReference type="Pfam" id="PF09990"/>
    </source>
</evidence>
<feature type="transmembrane region" description="Helical" evidence="1">
    <location>
        <begin position="113"/>
        <end position="133"/>
    </location>
</feature>
<comment type="caution">
    <text evidence="3">The sequence shown here is derived from an EMBL/GenBank/DDBJ whole genome shotgun (WGS) entry which is preliminary data.</text>
</comment>
<dbReference type="RefSeq" id="WP_066722438.1">
    <property type="nucleotide sequence ID" value="NZ_JBHSLU010000082.1"/>
</dbReference>
<keyword evidence="1" id="KW-0812">Transmembrane</keyword>
<evidence type="ECO:0000256" key="1">
    <source>
        <dbReference type="SAM" id="Phobius"/>
    </source>
</evidence>
<protein>
    <submittedName>
        <fullName evidence="3">DUF2231 domain-containing protein</fullName>
    </submittedName>
</protein>
<proteinExistence type="predicted"/>
<organism evidence="3 4">
    <name type="scientific">Bosea massiliensis</name>
    <dbReference type="NCBI Taxonomy" id="151419"/>
    <lineage>
        <taxon>Bacteria</taxon>
        <taxon>Pseudomonadati</taxon>
        <taxon>Pseudomonadota</taxon>
        <taxon>Alphaproteobacteria</taxon>
        <taxon>Hyphomicrobiales</taxon>
        <taxon>Boseaceae</taxon>
        <taxon>Bosea</taxon>
    </lineage>
</organism>
<evidence type="ECO:0000313" key="3">
    <source>
        <dbReference type="EMBL" id="MFC5508094.1"/>
    </source>
</evidence>
<reference evidence="4" key="1">
    <citation type="journal article" date="2019" name="Int. J. Syst. Evol. Microbiol.">
        <title>The Global Catalogue of Microorganisms (GCM) 10K type strain sequencing project: providing services to taxonomists for standard genome sequencing and annotation.</title>
        <authorList>
            <consortium name="The Broad Institute Genomics Platform"/>
            <consortium name="The Broad Institute Genome Sequencing Center for Infectious Disease"/>
            <person name="Wu L."/>
            <person name="Ma J."/>
        </authorList>
    </citation>
    <scope>NUCLEOTIDE SEQUENCE [LARGE SCALE GENOMIC DNA]</scope>
    <source>
        <strain evidence="4">CCUG 43117</strain>
    </source>
</reference>
<dbReference type="Proteomes" id="UP001596060">
    <property type="component" value="Unassembled WGS sequence"/>
</dbReference>
<gene>
    <name evidence="3" type="ORF">ACFPN9_22900</name>
</gene>